<reference evidence="1 2" key="1">
    <citation type="journal article" date="2018" name="Mol. Biol. Evol.">
        <title>Broad Genomic Sampling Reveals a Smut Pathogenic Ancestry of the Fungal Clade Ustilaginomycotina.</title>
        <authorList>
            <person name="Kijpornyongpan T."/>
            <person name="Mondo S.J."/>
            <person name="Barry K."/>
            <person name="Sandor L."/>
            <person name="Lee J."/>
            <person name="Lipzen A."/>
            <person name="Pangilinan J."/>
            <person name="LaButti K."/>
            <person name="Hainaut M."/>
            <person name="Henrissat B."/>
            <person name="Grigoriev I.V."/>
            <person name="Spatafora J.W."/>
            <person name="Aime M.C."/>
        </authorList>
    </citation>
    <scope>NUCLEOTIDE SEQUENCE [LARGE SCALE GENOMIC DNA]</scope>
    <source>
        <strain evidence="1 2">SA 807</strain>
    </source>
</reference>
<name>A0ACD0NN39_9BASI</name>
<dbReference type="Proteomes" id="UP000245626">
    <property type="component" value="Unassembled WGS sequence"/>
</dbReference>
<evidence type="ECO:0000313" key="1">
    <source>
        <dbReference type="EMBL" id="PWN47204.1"/>
    </source>
</evidence>
<evidence type="ECO:0000313" key="2">
    <source>
        <dbReference type="Proteomes" id="UP000245626"/>
    </source>
</evidence>
<sequence length="406" mass="45023">MATPIGFFGLKLVPGEVHRMDVLRDFKITNVSYSDVPKGQARTVLKVHYTNQPDFQQEEEDDVEEEEEEEKSYTLCTLIPEKVEQAVVNLQFCEEEEVGFSITGDNAVDLIGNYVAPPDYYDQDPDSDDEEALYGSDDDSEDFDDDDMIEIEDGDEEDEARFEEIKEDSEPKKKSKAIESAPSKEKKRTAAQMDQEDDADTSMATAEQEQEEQEDQEASKLTKNQRKRLNKKIKTTEEETAAAASSSPAKSEKANNTKPKAETTTTSAAKADAKPAAQTEKKKAVEKKEAAAPKLQKTKLPSGLVIEDKKVGTGPTAKPGQKVGMRYVGKLQSGKVFDQCVKGKPFYFKLGKGEVIKGWDEGVKGMQVGSERRLTCPPKLAYGNQKIPGIPPNSTLIFDVKLVEIK</sequence>
<gene>
    <name evidence="1" type="ORF">IE53DRAFT_390660</name>
</gene>
<proteinExistence type="predicted"/>
<keyword evidence="2" id="KW-1185">Reference proteome</keyword>
<protein>
    <submittedName>
        <fullName evidence="1">Uncharacterized protein</fullName>
    </submittedName>
</protein>
<accession>A0ACD0NN39</accession>
<dbReference type="EMBL" id="KZ820505">
    <property type="protein sequence ID" value="PWN47204.1"/>
    <property type="molecule type" value="Genomic_DNA"/>
</dbReference>
<organism evidence="1 2">
    <name type="scientific">Violaceomyces palustris</name>
    <dbReference type="NCBI Taxonomy" id="1673888"/>
    <lineage>
        <taxon>Eukaryota</taxon>
        <taxon>Fungi</taxon>
        <taxon>Dikarya</taxon>
        <taxon>Basidiomycota</taxon>
        <taxon>Ustilaginomycotina</taxon>
        <taxon>Ustilaginomycetes</taxon>
        <taxon>Violaceomycetales</taxon>
        <taxon>Violaceomycetaceae</taxon>
        <taxon>Violaceomyces</taxon>
    </lineage>
</organism>